<dbReference type="Gene3D" id="6.20.120.50">
    <property type="match status" value="1"/>
</dbReference>
<dbReference type="SMART" id="SM00060">
    <property type="entry name" value="FN3"/>
    <property type="match status" value="1"/>
</dbReference>
<dbReference type="PROSITE" id="PS50853">
    <property type="entry name" value="FN3"/>
    <property type="match status" value="1"/>
</dbReference>
<feature type="compositionally biased region" description="Polar residues" evidence="1">
    <location>
        <begin position="294"/>
        <end position="306"/>
    </location>
</feature>
<dbReference type="InterPro" id="IPR031669">
    <property type="entry name" value="Fn3_2"/>
</dbReference>
<name>A0A317XNU0_9BASI</name>
<dbReference type="Pfam" id="PF00533">
    <property type="entry name" value="BRCT"/>
    <property type="match status" value="1"/>
</dbReference>
<keyword evidence="5" id="KW-1185">Reference proteome</keyword>
<dbReference type="EMBL" id="KZ819195">
    <property type="protein sequence ID" value="PWY99547.1"/>
    <property type="molecule type" value="Genomic_DNA"/>
</dbReference>
<dbReference type="Gene3D" id="2.60.40.10">
    <property type="entry name" value="Immunoglobulins"/>
    <property type="match status" value="1"/>
</dbReference>
<dbReference type="Gene3D" id="3.40.50.10190">
    <property type="entry name" value="BRCT domain"/>
    <property type="match status" value="1"/>
</dbReference>
<feature type="region of interest" description="Disordered" evidence="1">
    <location>
        <begin position="234"/>
        <end position="255"/>
    </location>
</feature>
<reference evidence="4 5" key="1">
    <citation type="journal article" date="2018" name="Mol. Biol. Evol.">
        <title>Broad Genomic Sampling Reveals a Smut Pathogenic Ancestry of the Fungal Clade Ustilaginomycotina.</title>
        <authorList>
            <person name="Kijpornyongpan T."/>
            <person name="Mondo S.J."/>
            <person name="Barry K."/>
            <person name="Sandor L."/>
            <person name="Lee J."/>
            <person name="Lipzen A."/>
            <person name="Pangilinan J."/>
            <person name="LaButti K."/>
            <person name="Hainaut M."/>
            <person name="Henrissat B."/>
            <person name="Grigoriev I.V."/>
            <person name="Spatafora J.W."/>
            <person name="Aime M.C."/>
        </authorList>
    </citation>
    <scope>NUCLEOTIDE SEQUENCE [LARGE SCALE GENOMIC DNA]</scope>
    <source>
        <strain evidence="4 5">MCA 3645</strain>
    </source>
</reference>
<evidence type="ECO:0000256" key="1">
    <source>
        <dbReference type="SAM" id="MobiDB-lite"/>
    </source>
</evidence>
<feature type="compositionally biased region" description="Low complexity" evidence="1">
    <location>
        <begin position="424"/>
        <end position="456"/>
    </location>
</feature>
<proteinExistence type="predicted"/>
<evidence type="ECO:0000259" key="3">
    <source>
        <dbReference type="PROSITE" id="PS50853"/>
    </source>
</evidence>
<dbReference type="GO" id="GO:0000747">
    <property type="term" value="P:conjugation with cellular fusion"/>
    <property type="evidence" value="ECO:0007669"/>
    <property type="project" value="TreeGrafter"/>
</dbReference>
<dbReference type="InterPro" id="IPR003961">
    <property type="entry name" value="FN3_dom"/>
</dbReference>
<dbReference type="InterPro" id="IPR052827">
    <property type="entry name" value="CHS_Export/Cell_Fusion_Reg"/>
</dbReference>
<dbReference type="InterPro" id="IPR036116">
    <property type="entry name" value="FN3_sf"/>
</dbReference>
<evidence type="ECO:0000313" key="5">
    <source>
        <dbReference type="Proteomes" id="UP000246740"/>
    </source>
</evidence>
<feature type="compositionally biased region" description="Low complexity" evidence="1">
    <location>
        <begin position="323"/>
        <end position="340"/>
    </location>
</feature>
<evidence type="ECO:0000313" key="4">
    <source>
        <dbReference type="EMBL" id="PWY99547.1"/>
    </source>
</evidence>
<dbReference type="InterPro" id="IPR001357">
    <property type="entry name" value="BRCT_dom"/>
</dbReference>
<evidence type="ECO:0000259" key="2">
    <source>
        <dbReference type="PROSITE" id="PS50172"/>
    </source>
</evidence>
<dbReference type="Pfam" id="PF16892">
    <property type="entry name" value="CHS5_N"/>
    <property type="match status" value="1"/>
</dbReference>
<dbReference type="STRING" id="1882483.A0A317XNU0"/>
<dbReference type="CDD" id="cd13945">
    <property type="entry name" value="Chs5_N"/>
    <property type="match status" value="1"/>
</dbReference>
<feature type="compositionally biased region" description="Basic and acidic residues" evidence="1">
    <location>
        <begin position="567"/>
        <end position="581"/>
    </location>
</feature>
<dbReference type="GO" id="GO:0034044">
    <property type="term" value="C:exomer complex"/>
    <property type="evidence" value="ECO:0007669"/>
    <property type="project" value="TreeGrafter"/>
</dbReference>
<sequence>MSAHYVGQVAPNYIHSTMQANSDDDSFTFTVGKLDAGMAILIGEKASLIEFPSLLLPNGVSSGSVVNIRVMRNEQQEQRQKNDFDQLQEDILHTFGQQSPKAPNLRLRNVTQTSVTLEWDRLSLATAGLLSLDIYRNGQRLAPIPNPLHNTSTKLSGLDVNAEYTFHLVLKTTAGTLSSPVIKTRTHTINDTSGISVCFGHIHDPELLQAAKTALANMKARFSDKIQIDTTHYVCTDPRNPHDPNAPQGSHGPGYSKAMQLSIPAVLPHWIFACHDQKKMVGISPFYLDQDPPNASSVRESVQSILGKSASSSGGSGPGAAGATGAATADQVASTSASAASPPPPPLEKSPKTLVAKDLAAEAEEHDDDQHTDPAAAAAAPLSAEEAADAGNSESAAAAAAAEATSTSALGLDLSGQESEHESGSSNTAAAAMSTTTTTTTTTASAPPIPIITTSAPEEDVYIAVETVKSSTVADDGGADEQRQKKAEEEVEVEEEGGVDSSYPTAQPQPQPQTPTLIITPSEETDVNHTPTVTVDDDDDAGQEGQLIGIDDDDGEMDDVSLGGGTDHIDVDVDEADSRLV</sequence>
<dbReference type="FunFam" id="2.60.40.10:FF:000453">
    <property type="entry name" value="Chitin biosynthesis protein CHS5"/>
    <property type="match status" value="1"/>
</dbReference>
<dbReference type="PROSITE" id="PS50172">
    <property type="entry name" value="BRCT"/>
    <property type="match status" value="1"/>
</dbReference>
<organism evidence="4 5">
    <name type="scientific">Testicularia cyperi</name>
    <dbReference type="NCBI Taxonomy" id="1882483"/>
    <lineage>
        <taxon>Eukaryota</taxon>
        <taxon>Fungi</taxon>
        <taxon>Dikarya</taxon>
        <taxon>Basidiomycota</taxon>
        <taxon>Ustilaginomycotina</taxon>
        <taxon>Ustilaginomycetes</taxon>
        <taxon>Ustilaginales</taxon>
        <taxon>Anthracoideaceae</taxon>
        <taxon>Testicularia</taxon>
    </lineage>
</organism>
<protein>
    <recommendedName>
        <fullName evidence="6">BRCT domain-containing protein</fullName>
    </recommendedName>
</protein>
<dbReference type="PANTHER" id="PTHR47351">
    <property type="entry name" value="CHITIN BIOSYNTHESIS PROTEIN CHS5"/>
    <property type="match status" value="1"/>
</dbReference>
<gene>
    <name evidence="4" type="ORF">BCV70DRAFT_201116</name>
</gene>
<dbReference type="InterPro" id="IPR036420">
    <property type="entry name" value="BRCT_dom_sf"/>
</dbReference>
<evidence type="ECO:0008006" key="6">
    <source>
        <dbReference type="Google" id="ProtNLM"/>
    </source>
</evidence>
<dbReference type="Pfam" id="PF16893">
    <property type="entry name" value="fn3_2"/>
    <property type="match status" value="1"/>
</dbReference>
<dbReference type="PANTHER" id="PTHR47351:SF1">
    <property type="entry name" value="CHITIN BIOSYNTHESIS PROTEIN CHS5"/>
    <property type="match status" value="1"/>
</dbReference>
<dbReference type="InterPro" id="IPR031673">
    <property type="entry name" value="Chs5_N"/>
</dbReference>
<feature type="domain" description="BRCT" evidence="2">
    <location>
        <begin position="187"/>
        <end position="288"/>
    </location>
</feature>
<feature type="compositionally biased region" description="Low complexity" evidence="1">
    <location>
        <begin position="373"/>
        <end position="409"/>
    </location>
</feature>
<dbReference type="InParanoid" id="A0A317XNU0"/>
<dbReference type="GO" id="GO:0005802">
    <property type="term" value="C:trans-Golgi network"/>
    <property type="evidence" value="ECO:0007669"/>
    <property type="project" value="TreeGrafter"/>
</dbReference>
<dbReference type="OrthoDB" id="245697at2759"/>
<dbReference type="AlphaFoldDB" id="A0A317XNU0"/>
<dbReference type="SUPFAM" id="SSF52113">
    <property type="entry name" value="BRCT domain"/>
    <property type="match status" value="1"/>
</dbReference>
<feature type="domain" description="Fibronectin type-III" evidence="3">
    <location>
        <begin position="99"/>
        <end position="192"/>
    </location>
</feature>
<dbReference type="SUPFAM" id="SSF49265">
    <property type="entry name" value="Fibronectin type III"/>
    <property type="match status" value="1"/>
</dbReference>
<accession>A0A317XNU0</accession>
<feature type="compositionally biased region" description="Acidic residues" evidence="1">
    <location>
        <begin position="550"/>
        <end position="559"/>
    </location>
</feature>
<feature type="region of interest" description="Disordered" evidence="1">
    <location>
        <begin position="294"/>
        <end position="581"/>
    </location>
</feature>
<dbReference type="CDD" id="cd00063">
    <property type="entry name" value="FN3"/>
    <property type="match status" value="1"/>
</dbReference>
<dbReference type="GO" id="GO:0006893">
    <property type="term" value="P:Golgi to plasma membrane transport"/>
    <property type="evidence" value="ECO:0007669"/>
    <property type="project" value="TreeGrafter"/>
</dbReference>
<dbReference type="GO" id="GO:0046983">
    <property type="term" value="F:protein dimerization activity"/>
    <property type="evidence" value="ECO:0007669"/>
    <property type="project" value="InterPro"/>
</dbReference>
<feature type="compositionally biased region" description="Acidic residues" evidence="1">
    <location>
        <begin position="489"/>
        <end position="498"/>
    </location>
</feature>
<dbReference type="Proteomes" id="UP000246740">
    <property type="component" value="Unassembled WGS sequence"/>
</dbReference>
<dbReference type="InterPro" id="IPR013783">
    <property type="entry name" value="Ig-like_fold"/>
</dbReference>